<comment type="caution">
    <text evidence="1">The sequence shown here is derived from an EMBL/GenBank/DDBJ whole genome shotgun (WGS) entry which is preliminary data.</text>
</comment>
<gene>
    <name evidence="1" type="ORF">BLNAU_21559</name>
</gene>
<dbReference type="EMBL" id="JARBJD010000342">
    <property type="protein sequence ID" value="KAK2943521.1"/>
    <property type="molecule type" value="Genomic_DNA"/>
</dbReference>
<evidence type="ECO:0008006" key="3">
    <source>
        <dbReference type="Google" id="ProtNLM"/>
    </source>
</evidence>
<protein>
    <recommendedName>
        <fullName evidence="3">HAT C-terminal dimerisation domain-containing protein</fullName>
    </recommendedName>
</protein>
<dbReference type="Proteomes" id="UP001281761">
    <property type="component" value="Unassembled WGS sequence"/>
</dbReference>
<proteinExistence type="predicted"/>
<name>A0ABQ9WVI9_9EUKA</name>
<accession>A0ABQ9WVI9</accession>
<sequence>MIDNKHNQCTPFLDQVSRECSELAQKFKANITSRFSQRTTDKELYLWSHDNLISQDTSMSDNDVLKMAERLRRFVPQILQQHTLTHWKQLKSTYQLNFAMAQLTQSAIHPLVRAIRTIHCTTVETEREFSILHYIKRKERNKLTTEHLAVISRVAHNAPPLIPPDDMEMLLEENKRSTIKPVKRDYPDISDWNL</sequence>
<evidence type="ECO:0000313" key="1">
    <source>
        <dbReference type="EMBL" id="KAK2943521.1"/>
    </source>
</evidence>
<evidence type="ECO:0000313" key="2">
    <source>
        <dbReference type="Proteomes" id="UP001281761"/>
    </source>
</evidence>
<organism evidence="1 2">
    <name type="scientific">Blattamonas nauphoetae</name>
    <dbReference type="NCBI Taxonomy" id="2049346"/>
    <lineage>
        <taxon>Eukaryota</taxon>
        <taxon>Metamonada</taxon>
        <taxon>Preaxostyla</taxon>
        <taxon>Oxymonadida</taxon>
        <taxon>Blattamonas</taxon>
    </lineage>
</organism>
<reference evidence="1 2" key="1">
    <citation type="journal article" date="2022" name="bioRxiv">
        <title>Genomics of Preaxostyla Flagellates Illuminates Evolutionary Transitions and the Path Towards Mitochondrial Loss.</title>
        <authorList>
            <person name="Novak L.V.F."/>
            <person name="Treitli S.C."/>
            <person name="Pyrih J."/>
            <person name="Halakuc P."/>
            <person name="Pipaliya S.V."/>
            <person name="Vacek V."/>
            <person name="Brzon O."/>
            <person name="Soukal P."/>
            <person name="Eme L."/>
            <person name="Dacks J.B."/>
            <person name="Karnkowska A."/>
            <person name="Elias M."/>
            <person name="Hampl V."/>
        </authorList>
    </citation>
    <scope>NUCLEOTIDE SEQUENCE [LARGE SCALE GENOMIC DNA]</scope>
    <source>
        <strain evidence="1">NAU3</strain>
        <tissue evidence="1">Gut</tissue>
    </source>
</reference>
<keyword evidence="2" id="KW-1185">Reference proteome</keyword>